<keyword evidence="1" id="KW-0732">Signal</keyword>
<dbReference type="PROSITE" id="PS50292">
    <property type="entry name" value="PEROXIDASE_3"/>
    <property type="match status" value="1"/>
</dbReference>
<dbReference type="InterPro" id="IPR010255">
    <property type="entry name" value="Haem_peroxidase_sf"/>
</dbReference>
<dbReference type="GO" id="GO:0006979">
    <property type="term" value="P:response to oxidative stress"/>
    <property type="evidence" value="ECO:0007669"/>
    <property type="project" value="InterPro"/>
</dbReference>
<feature type="chain" id="PRO_5025483257" evidence="1">
    <location>
        <begin position="16"/>
        <end position="467"/>
    </location>
</feature>
<dbReference type="GO" id="GO:0005615">
    <property type="term" value="C:extracellular space"/>
    <property type="evidence" value="ECO:0007669"/>
    <property type="project" value="TreeGrafter"/>
</dbReference>
<dbReference type="PRINTS" id="PR00457">
    <property type="entry name" value="ANPEROXIDASE"/>
</dbReference>
<dbReference type="Gene3D" id="1.10.640.10">
    <property type="entry name" value="Haem peroxidase domain superfamily, animal type"/>
    <property type="match status" value="1"/>
</dbReference>
<organism evidence="2 3">
    <name type="scientific">Sinocyclocheilus grahami</name>
    <name type="common">Dianchi golden-line fish</name>
    <name type="synonym">Barbus grahami</name>
    <dbReference type="NCBI Taxonomy" id="75366"/>
    <lineage>
        <taxon>Eukaryota</taxon>
        <taxon>Metazoa</taxon>
        <taxon>Chordata</taxon>
        <taxon>Craniata</taxon>
        <taxon>Vertebrata</taxon>
        <taxon>Euteleostomi</taxon>
        <taxon>Actinopterygii</taxon>
        <taxon>Neopterygii</taxon>
        <taxon>Teleostei</taxon>
        <taxon>Ostariophysi</taxon>
        <taxon>Cypriniformes</taxon>
        <taxon>Cyprinidae</taxon>
        <taxon>Cyprininae</taxon>
        <taxon>Sinocyclocheilus</taxon>
    </lineage>
</organism>
<keyword evidence="3" id="KW-1185">Reference proteome</keyword>
<dbReference type="AlphaFoldDB" id="A0A672NA35"/>
<dbReference type="InterPro" id="IPR037120">
    <property type="entry name" value="Haem_peroxidase_sf_animal"/>
</dbReference>
<dbReference type="OMA" id="YATYTHT"/>
<reference evidence="2" key="1">
    <citation type="submission" date="2025-08" db="UniProtKB">
        <authorList>
            <consortium name="Ensembl"/>
        </authorList>
    </citation>
    <scope>IDENTIFICATION</scope>
</reference>
<sequence length="467" mass="52472">MAGLNILWCFSVYLGSSFIQEALHRARELTYATYTHTSDRVKTSVSNGSVRPSDLLALFKQTGPKTRTHVRSAEFLDNTVELIREMVYTHSMDIPAPTELLSAEDMETILQVTGCSSETLRPVCKSDCLSKRYRTITGHCNNRGNPQWGAANTPYARWLSPEYEDPRGAPRGWNAQHTFHNHTLPPVRSVSQEVLYTHNENISLDMSLSHLLVEWGQWIDHDLTLTPQSPSTAAFKTGADCTRTCSRDTPCFPIQIPLSDPRTWTQSCMQFFHSAPSCMVPLGHREQLNAITAFVDASMVYGSSDGLSGALRNLSSPLGLLAVNQFHSDQGLGFMPFLTRTKQCKILNIISLCFCVRVSGDSRANEHLGMIALHTLFLREHNRLAEELHKLNPHWSPDTLYQEARKILGAVHQILTWDHYLPRVLGRSANLALMPPYKGYDPAADHSFVTNSLQNTFFYVPQKKGLK</sequence>
<evidence type="ECO:0000256" key="1">
    <source>
        <dbReference type="SAM" id="SignalP"/>
    </source>
</evidence>
<protein>
    <submittedName>
        <fullName evidence="2">Eosinophil peroxidase</fullName>
    </submittedName>
</protein>
<dbReference type="GO" id="GO:0004601">
    <property type="term" value="F:peroxidase activity"/>
    <property type="evidence" value="ECO:0007669"/>
    <property type="project" value="InterPro"/>
</dbReference>
<reference evidence="2" key="2">
    <citation type="submission" date="2025-09" db="UniProtKB">
        <authorList>
            <consortium name="Ensembl"/>
        </authorList>
    </citation>
    <scope>IDENTIFICATION</scope>
</reference>
<dbReference type="InterPro" id="IPR019791">
    <property type="entry name" value="Haem_peroxidase_animal"/>
</dbReference>
<dbReference type="InParanoid" id="A0A672NA35"/>
<evidence type="ECO:0000313" key="3">
    <source>
        <dbReference type="Proteomes" id="UP000472262"/>
    </source>
</evidence>
<dbReference type="PANTHER" id="PTHR11475:SF63">
    <property type="entry name" value="EOSINOPHIL PEROXIDASE"/>
    <property type="match status" value="1"/>
</dbReference>
<dbReference type="Ensembl" id="ENSSGRT00000048080.1">
    <property type="protein sequence ID" value="ENSSGRP00000044919.1"/>
    <property type="gene ID" value="ENSSGRG00000024136.1"/>
</dbReference>
<dbReference type="Proteomes" id="UP000472262">
    <property type="component" value="Unassembled WGS sequence"/>
</dbReference>
<dbReference type="SUPFAM" id="SSF48113">
    <property type="entry name" value="Heme-dependent peroxidases"/>
    <property type="match status" value="1"/>
</dbReference>
<dbReference type="Pfam" id="PF03098">
    <property type="entry name" value="An_peroxidase"/>
    <property type="match status" value="1"/>
</dbReference>
<feature type="signal peptide" evidence="1">
    <location>
        <begin position="1"/>
        <end position="15"/>
    </location>
</feature>
<dbReference type="GO" id="GO:0020037">
    <property type="term" value="F:heme binding"/>
    <property type="evidence" value="ECO:0007669"/>
    <property type="project" value="InterPro"/>
</dbReference>
<dbReference type="PANTHER" id="PTHR11475">
    <property type="entry name" value="OXIDASE/PEROXIDASE"/>
    <property type="match status" value="1"/>
</dbReference>
<name>A0A672NA35_SINGR</name>
<proteinExistence type="predicted"/>
<evidence type="ECO:0000313" key="2">
    <source>
        <dbReference type="Ensembl" id="ENSSGRP00000044919.1"/>
    </source>
</evidence>
<accession>A0A672NA35</accession>